<organism evidence="3 4">
    <name type="scientific">Dyadobacter sediminis</name>
    <dbReference type="NCBI Taxonomy" id="1493691"/>
    <lineage>
        <taxon>Bacteria</taxon>
        <taxon>Pseudomonadati</taxon>
        <taxon>Bacteroidota</taxon>
        <taxon>Cytophagia</taxon>
        <taxon>Cytophagales</taxon>
        <taxon>Spirosomataceae</taxon>
        <taxon>Dyadobacter</taxon>
    </lineage>
</organism>
<evidence type="ECO:0000256" key="1">
    <source>
        <dbReference type="SAM" id="SignalP"/>
    </source>
</evidence>
<dbReference type="Gene3D" id="3.40.50.1110">
    <property type="entry name" value="SGNH hydrolase"/>
    <property type="match status" value="1"/>
</dbReference>
<reference evidence="3 4" key="1">
    <citation type="submission" date="2019-05" db="EMBL/GenBank/DDBJ databases">
        <authorList>
            <person name="Qu J.-H."/>
        </authorList>
    </citation>
    <scope>NUCLEOTIDE SEQUENCE [LARGE SCALE GENOMIC DNA]</scope>
    <source>
        <strain evidence="3 4">Z12</strain>
    </source>
</reference>
<dbReference type="EMBL" id="VCEI01000011">
    <property type="protein sequence ID" value="TLU96573.1"/>
    <property type="molecule type" value="Genomic_DNA"/>
</dbReference>
<sequence>MHRRAFLHTALALPATTLAGNALPRTSAADEPFIINSGVGGNNTFDLLARIEKDCLAHKPDMTILMIGTNDMNSRKHVPLAEFEQNLRKIIGMITSSGSQVLLMTILPGYEPYLFTRHLKSFYEPDGYRSRLTQVNTAIKKVAADLKLHFLDLHWVFDRVGNVGEESSSLIQNIANSKKDDGIHPTPDGYRTMAVAVYEKLLTIHSPYKRLVCFGDSITNGGGGVEGNSYPALLKKLLGY</sequence>
<dbReference type="Proteomes" id="UP000309788">
    <property type="component" value="Unassembled WGS sequence"/>
</dbReference>
<gene>
    <name evidence="3" type="ORF">FEM55_05430</name>
</gene>
<dbReference type="RefSeq" id="WP_138280266.1">
    <property type="nucleotide sequence ID" value="NZ_VCEI01000011.1"/>
</dbReference>
<dbReference type="InterPro" id="IPR051532">
    <property type="entry name" value="Ester_Hydrolysis_Enzymes"/>
</dbReference>
<name>A0A5R9KK36_9BACT</name>
<dbReference type="PANTHER" id="PTHR30383">
    <property type="entry name" value="THIOESTERASE 1/PROTEASE 1/LYSOPHOSPHOLIPASE L1"/>
    <property type="match status" value="1"/>
</dbReference>
<comment type="caution">
    <text evidence="3">The sequence shown here is derived from an EMBL/GenBank/DDBJ whole genome shotgun (WGS) entry which is preliminary data.</text>
</comment>
<keyword evidence="4" id="KW-1185">Reference proteome</keyword>
<keyword evidence="1" id="KW-0732">Signal</keyword>
<evidence type="ECO:0000313" key="4">
    <source>
        <dbReference type="Proteomes" id="UP000309788"/>
    </source>
</evidence>
<feature type="chain" id="PRO_5024344840" evidence="1">
    <location>
        <begin position="20"/>
        <end position="240"/>
    </location>
</feature>
<dbReference type="PANTHER" id="PTHR30383:SF5">
    <property type="entry name" value="SGNH HYDROLASE-TYPE ESTERASE DOMAIN-CONTAINING PROTEIN"/>
    <property type="match status" value="1"/>
</dbReference>
<evidence type="ECO:0000313" key="3">
    <source>
        <dbReference type="EMBL" id="TLU96573.1"/>
    </source>
</evidence>
<proteinExistence type="predicted"/>
<dbReference type="OrthoDB" id="9794725at2"/>
<evidence type="ECO:0000259" key="2">
    <source>
        <dbReference type="Pfam" id="PF13472"/>
    </source>
</evidence>
<dbReference type="SUPFAM" id="SSF52266">
    <property type="entry name" value="SGNH hydrolase"/>
    <property type="match status" value="2"/>
</dbReference>
<dbReference type="InterPro" id="IPR036514">
    <property type="entry name" value="SGNH_hydro_sf"/>
</dbReference>
<dbReference type="Pfam" id="PF13472">
    <property type="entry name" value="Lipase_GDSL_2"/>
    <property type="match status" value="1"/>
</dbReference>
<feature type="signal peptide" evidence="1">
    <location>
        <begin position="1"/>
        <end position="19"/>
    </location>
</feature>
<dbReference type="InterPro" id="IPR013830">
    <property type="entry name" value="SGNH_hydro"/>
</dbReference>
<accession>A0A5R9KK36</accession>
<feature type="domain" description="SGNH hydrolase-type esterase" evidence="2">
    <location>
        <begin position="30"/>
        <end position="191"/>
    </location>
</feature>
<protein>
    <submittedName>
        <fullName evidence="3">Esterase</fullName>
    </submittedName>
</protein>
<dbReference type="GO" id="GO:0004622">
    <property type="term" value="F:phosphatidylcholine lysophospholipase activity"/>
    <property type="evidence" value="ECO:0007669"/>
    <property type="project" value="TreeGrafter"/>
</dbReference>
<dbReference type="AlphaFoldDB" id="A0A5R9KK36"/>